<accession>A0A430FKE7</accession>
<dbReference type="Pfam" id="PF00480">
    <property type="entry name" value="ROK"/>
    <property type="match status" value="1"/>
</dbReference>
<reference evidence="2 3" key="1">
    <citation type="submission" date="2018-09" db="EMBL/GenBank/DDBJ databases">
        <title>Characterization of the phylogenetic diversity of five novel species belonging to the genus Bifidobacterium.</title>
        <authorList>
            <person name="Lugli G.A."/>
            <person name="Duranti S."/>
            <person name="Milani C."/>
        </authorList>
    </citation>
    <scope>NUCLEOTIDE SEQUENCE [LARGE SCALE GENOMIC DNA]</scope>
    <source>
        <strain evidence="2 3">2034B</strain>
    </source>
</reference>
<name>A0A430FKE7_9BIFI</name>
<dbReference type="Proteomes" id="UP000287533">
    <property type="component" value="Unassembled WGS sequence"/>
</dbReference>
<dbReference type="AlphaFoldDB" id="A0A430FKE7"/>
<dbReference type="InterPro" id="IPR000600">
    <property type="entry name" value="ROK"/>
</dbReference>
<dbReference type="PROSITE" id="PS01125">
    <property type="entry name" value="ROK"/>
    <property type="match status" value="1"/>
</dbReference>
<dbReference type="Gene3D" id="3.30.420.40">
    <property type="match status" value="2"/>
</dbReference>
<dbReference type="OrthoDB" id="9810372at2"/>
<comment type="caution">
    <text evidence="2">The sequence shown here is derived from an EMBL/GenBank/DDBJ whole genome shotgun (WGS) entry which is preliminary data.</text>
</comment>
<dbReference type="RefSeq" id="WP_125981000.1">
    <property type="nucleotide sequence ID" value="NZ_QXGL01000003.1"/>
</dbReference>
<dbReference type="PANTHER" id="PTHR18964:SF149">
    <property type="entry name" value="BIFUNCTIONAL UDP-N-ACETYLGLUCOSAMINE 2-EPIMERASE_N-ACETYLMANNOSAMINE KINASE"/>
    <property type="match status" value="1"/>
</dbReference>
<evidence type="ECO:0000313" key="2">
    <source>
        <dbReference type="EMBL" id="RSX53307.1"/>
    </source>
</evidence>
<comment type="similarity">
    <text evidence="1">Belongs to the ROK (NagC/XylR) family.</text>
</comment>
<organism evidence="2 3">
    <name type="scientific">Bifidobacterium goeldii</name>
    <dbReference type="NCBI Taxonomy" id="2306975"/>
    <lineage>
        <taxon>Bacteria</taxon>
        <taxon>Bacillati</taxon>
        <taxon>Actinomycetota</taxon>
        <taxon>Actinomycetes</taxon>
        <taxon>Bifidobacteriales</taxon>
        <taxon>Bifidobacteriaceae</taxon>
        <taxon>Bifidobacterium</taxon>
    </lineage>
</organism>
<dbReference type="SUPFAM" id="SSF53067">
    <property type="entry name" value="Actin-like ATPase domain"/>
    <property type="match status" value="1"/>
</dbReference>
<dbReference type="PANTHER" id="PTHR18964">
    <property type="entry name" value="ROK (REPRESSOR, ORF, KINASE) FAMILY"/>
    <property type="match status" value="1"/>
</dbReference>
<sequence length="386" mass="40930">MQKDMQSNLFDASAGGRIGVLPNNVLAKVNSSAIRAANRALVLRALFPRETKSRAEIARETGLTRVTTSEVVATLIEDGLVLETGVRDSGNRGKKGISLRIDPDSRHMVVIDLSQPDAIVGAVTNLIGQVVYRKEEPFRFDKSLETDTVVNMIEMLVDAATSPVLAVGIASPGVVSDSGVVIRSTSLGWSNVDIAHIVRQRFPVHVYVHNDANGAALAEEQFGGGGSDLIVIHVARGLGAGVMVNNQLVHGSNYSGGEIGHVVIRPDGKTCRCGKRGCLETCVSSSVIDQCMAEDPARRRDILHEAGVMMGNALSMPVGMLDIPRVVFYGPSSIVNDTFIGAVGATINDAVVTGFRTKVNVSISRLGDDIVVKGETAAILRNELGI</sequence>
<gene>
    <name evidence="2" type="ORF">D2E25_1280</name>
</gene>
<dbReference type="InterPro" id="IPR049874">
    <property type="entry name" value="ROK_cs"/>
</dbReference>
<dbReference type="InterPro" id="IPR043129">
    <property type="entry name" value="ATPase_NBD"/>
</dbReference>
<evidence type="ECO:0000313" key="3">
    <source>
        <dbReference type="Proteomes" id="UP000287533"/>
    </source>
</evidence>
<evidence type="ECO:0000256" key="1">
    <source>
        <dbReference type="ARBA" id="ARBA00006479"/>
    </source>
</evidence>
<dbReference type="Gene3D" id="1.10.10.10">
    <property type="entry name" value="Winged helix-like DNA-binding domain superfamily/Winged helix DNA-binding domain"/>
    <property type="match status" value="1"/>
</dbReference>
<dbReference type="InterPro" id="IPR036388">
    <property type="entry name" value="WH-like_DNA-bd_sf"/>
</dbReference>
<proteinExistence type="inferred from homology"/>
<protein>
    <submittedName>
        <fullName evidence="2">NagC/XylR-type transciptional regulator</fullName>
    </submittedName>
</protein>
<keyword evidence="3" id="KW-1185">Reference proteome</keyword>
<dbReference type="InterPro" id="IPR036390">
    <property type="entry name" value="WH_DNA-bd_sf"/>
</dbReference>
<dbReference type="EMBL" id="QXGL01000003">
    <property type="protein sequence ID" value="RSX53307.1"/>
    <property type="molecule type" value="Genomic_DNA"/>
</dbReference>
<dbReference type="SUPFAM" id="SSF46785">
    <property type="entry name" value="Winged helix' DNA-binding domain"/>
    <property type="match status" value="1"/>
</dbReference>